<evidence type="ECO:0000259" key="2">
    <source>
        <dbReference type="Pfam" id="PF02120"/>
    </source>
</evidence>
<feature type="region of interest" description="Disordered" evidence="1">
    <location>
        <begin position="405"/>
        <end position="425"/>
    </location>
</feature>
<keyword evidence="4" id="KW-1185">Reference proteome</keyword>
<name>A0A7H0HEI4_9BURK</name>
<dbReference type="Proteomes" id="UP000516057">
    <property type="component" value="Chromosome"/>
</dbReference>
<dbReference type="Gene3D" id="3.30.750.140">
    <property type="match status" value="1"/>
</dbReference>
<protein>
    <submittedName>
        <fullName evidence="3">Flagellar hook-length control protein FliK</fullName>
    </submittedName>
</protein>
<accession>A0A7H0HEI4</accession>
<dbReference type="Pfam" id="PF02120">
    <property type="entry name" value="Flg_hook"/>
    <property type="match status" value="1"/>
</dbReference>
<organism evidence="3 4">
    <name type="scientific">Paenacidovorax monticola</name>
    <dbReference type="NCBI Taxonomy" id="1926868"/>
    <lineage>
        <taxon>Bacteria</taxon>
        <taxon>Pseudomonadati</taxon>
        <taxon>Pseudomonadota</taxon>
        <taxon>Betaproteobacteria</taxon>
        <taxon>Burkholderiales</taxon>
        <taxon>Comamonadaceae</taxon>
        <taxon>Paenacidovorax</taxon>
    </lineage>
</organism>
<sequence>MESARIPGQQGAQATHDTRAARAGGKPAAQRDAAGAGAPQDGFSALLAALGGDPALLQDAALLGTDDGGEPADPASLAAAPAGDTAAWPVFWNAVPGSALPSVGGTVAASPGPQGTLPAGVVGDATATVPAWSAGTGTLLSSGEAAPDSLVAQTALLDGAADAAQRQGAGAGFMPTAAAGAKGAKAAWQGWSAAAQGDAAGMAAGVPKGAIAEKKMLSDALASAPALAMPGTQAGADRREAGGAQMAGSVHQGAADLASLVSAGGQLLPESLNEWRAGARGGESSGASAPHAHGVGAAGEAVADPTLAASDGMGVSADPTPVAGDDALSEQVAFWVHQKTQNAELTLDRDGQPVEVKVSLSGNEAHVTFRSDQVQTRDALDASVAQLRDLLQREGMVLSGVTVGASGAGDGGAGRESSPGRQGAQHARVQAAATEAVAGTGRAGGAGNRAVDIFV</sequence>
<feature type="domain" description="Flagellar hook-length control protein-like C-terminal" evidence="2">
    <location>
        <begin position="330"/>
        <end position="408"/>
    </location>
</feature>
<dbReference type="EMBL" id="CP060790">
    <property type="protein sequence ID" value="QNP58950.1"/>
    <property type="molecule type" value="Genomic_DNA"/>
</dbReference>
<gene>
    <name evidence="3" type="ORF">H9L24_18880</name>
</gene>
<evidence type="ECO:0000313" key="3">
    <source>
        <dbReference type="EMBL" id="QNP58950.1"/>
    </source>
</evidence>
<keyword evidence="3" id="KW-0969">Cilium</keyword>
<dbReference type="InterPro" id="IPR038610">
    <property type="entry name" value="FliK-like_C_sf"/>
</dbReference>
<feature type="region of interest" description="Disordered" evidence="1">
    <location>
        <begin position="1"/>
        <end position="38"/>
    </location>
</feature>
<dbReference type="CDD" id="cd17470">
    <property type="entry name" value="T3SS_Flik_C"/>
    <property type="match status" value="1"/>
</dbReference>
<feature type="compositionally biased region" description="Low complexity" evidence="1">
    <location>
        <begin position="27"/>
        <end position="38"/>
    </location>
</feature>
<dbReference type="PANTHER" id="PTHR37533">
    <property type="entry name" value="FLAGELLAR HOOK-LENGTH CONTROL PROTEIN"/>
    <property type="match status" value="1"/>
</dbReference>
<proteinExistence type="predicted"/>
<dbReference type="InterPro" id="IPR021136">
    <property type="entry name" value="Flagellar_hook_control-like_C"/>
</dbReference>
<evidence type="ECO:0000313" key="4">
    <source>
        <dbReference type="Proteomes" id="UP000516057"/>
    </source>
</evidence>
<reference evidence="3 4" key="1">
    <citation type="submission" date="2020-08" db="EMBL/GenBank/DDBJ databases">
        <title>Genome sequence of Acidovorax monticola KACC 19171T.</title>
        <authorList>
            <person name="Hyun D.-W."/>
            <person name="Bae J.-W."/>
        </authorList>
    </citation>
    <scope>NUCLEOTIDE SEQUENCE [LARGE SCALE GENOMIC DNA]</scope>
    <source>
        <strain evidence="3 4">KACC 19171</strain>
    </source>
</reference>
<feature type="region of interest" description="Disordered" evidence="1">
    <location>
        <begin position="277"/>
        <end position="298"/>
    </location>
</feature>
<dbReference type="InterPro" id="IPR052563">
    <property type="entry name" value="FliK"/>
</dbReference>
<dbReference type="KEGG" id="amon:H9L24_18880"/>
<feature type="compositionally biased region" description="Low complexity" evidence="1">
    <location>
        <begin position="285"/>
        <end position="298"/>
    </location>
</feature>
<dbReference type="RefSeq" id="WP_187735935.1">
    <property type="nucleotide sequence ID" value="NZ_CP060790.1"/>
</dbReference>
<keyword evidence="3" id="KW-0282">Flagellum</keyword>
<evidence type="ECO:0000256" key="1">
    <source>
        <dbReference type="SAM" id="MobiDB-lite"/>
    </source>
</evidence>
<dbReference type="AlphaFoldDB" id="A0A7H0HEI4"/>
<keyword evidence="3" id="KW-0966">Cell projection</keyword>
<feature type="compositionally biased region" description="Low complexity" evidence="1">
    <location>
        <begin position="415"/>
        <end position="425"/>
    </location>
</feature>
<dbReference type="PANTHER" id="PTHR37533:SF2">
    <property type="entry name" value="FLAGELLAR HOOK-LENGTH CONTROL PROTEIN"/>
    <property type="match status" value="1"/>
</dbReference>